<feature type="region of interest" description="Disordered" evidence="2">
    <location>
        <begin position="820"/>
        <end position="852"/>
    </location>
</feature>
<feature type="compositionally biased region" description="Polar residues" evidence="2">
    <location>
        <begin position="493"/>
        <end position="505"/>
    </location>
</feature>
<feature type="compositionally biased region" description="Acidic residues" evidence="2">
    <location>
        <begin position="211"/>
        <end position="222"/>
    </location>
</feature>
<feature type="region of interest" description="Disordered" evidence="2">
    <location>
        <begin position="190"/>
        <end position="314"/>
    </location>
</feature>
<evidence type="ECO:0000256" key="2">
    <source>
        <dbReference type="SAM" id="MobiDB-lite"/>
    </source>
</evidence>
<reference evidence="3 4" key="1">
    <citation type="submission" date="2024-04" db="EMBL/GenBank/DDBJ databases">
        <authorList>
            <person name="Waldvogel A.-M."/>
            <person name="Schoenle A."/>
        </authorList>
    </citation>
    <scope>NUCLEOTIDE SEQUENCE [LARGE SCALE GENOMIC DNA]</scope>
</reference>
<proteinExistence type="predicted"/>
<evidence type="ECO:0000313" key="3">
    <source>
        <dbReference type="EMBL" id="CAL1580565.1"/>
    </source>
</evidence>
<evidence type="ECO:0000313" key="4">
    <source>
        <dbReference type="Proteomes" id="UP001497482"/>
    </source>
</evidence>
<feature type="region of interest" description="Disordered" evidence="2">
    <location>
        <begin position="471"/>
        <end position="523"/>
    </location>
</feature>
<name>A0AAV2JSU6_KNICA</name>
<dbReference type="AlphaFoldDB" id="A0AAV2JSU6"/>
<feature type="coiled-coil region" evidence="1">
    <location>
        <begin position="6"/>
        <end position="110"/>
    </location>
</feature>
<gene>
    <name evidence="3" type="ORF">KC01_LOCUS11390</name>
</gene>
<organism evidence="3 4">
    <name type="scientific">Knipowitschia caucasica</name>
    <name type="common">Caucasian dwarf goby</name>
    <name type="synonym">Pomatoschistus caucasicus</name>
    <dbReference type="NCBI Taxonomy" id="637954"/>
    <lineage>
        <taxon>Eukaryota</taxon>
        <taxon>Metazoa</taxon>
        <taxon>Chordata</taxon>
        <taxon>Craniata</taxon>
        <taxon>Vertebrata</taxon>
        <taxon>Euteleostomi</taxon>
        <taxon>Actinopterygii</taxon>
        <taxon>Neopterygii</taxon>
        <taxon>Teleostei</taxon>
        <taxon>Neoteleostei</taxon>
        <taxon>Acanthomorphata</taxon>
        <taxon>Gobiaria</taxon>
        <taxon>Gobiiformes</taxon>
        <taxon>Gobioidei</taxon>
        <taxon>Gobiidae</taxon>
        <taxon>Gobiinae</taxon>
        <taxon>Knipowitschia</taxon>
    </lineage>
</organism>
<dbReference type="GO" id="GO:0016567">
    <property type="term" value="P:protein ubiquitination"/>
    <property type="evidence" value="ECO:0007669"/>
    <property type="project" value="TreeGrafter"/>
</dbReference>
<dbReference type="GO" id="GO:0031297">
    <property type="term" value="P:replication fork processing"/>
    <property type="evidence" value="ECO:0007669"/>
    <property type="project" value="TreeGrafter"/>
</dbReference>
<protein>
    <submittedName>
        <fullName evidence="3">Uncharacterized protein</fullName>
    </submittedName>
</protein>
<dbReference type="GO" id="GO:0090734">
    <property type="term" value="C:site of DNA damage"/>
    <property type="evidence" value="ECO:0007669"/>
    <property type="project" value="TreeGrafter"/>
</dbReference>
<keyword evidence="4" id="KW-1185">Reference proteome</keyword>
<accession>A0AAV2JSU6</accession>
<dbReference type="Proteomes" id="UP001497482">
    <property type="component" value="Chromosome 14"/>
</dbReference>
<feature type="region of interest" description="Disordered" evidence="2">
    <location>
        <begin position="349"/>
        <end position="371"/>
    </location>
</feature>
<feature type="compositionally biased region" description="Basic and acidic residues" evidence="2">
    <location>
        <begin position="841"/>
        <end position="852"/>
    </location>
</feature>
<feature type="compositionally biased region" description="Basic and acidic residues" evidence="2">
    <location>
        <begin position="820"/>
        <end position="833"/>
    </location>
</feature>
<dbReference type="PANTHER" id="PTHR46569">
    <property type="entry name" value="E3 UBIQUITIN-PROTEIN LIGASE TRAIP"/>
    <property type="match status" value="1"/>
</dbReference>
<dbReference type="GO" id="GO:0005634">
    <property type="term" value="C:nucleus"/>
    <property type="evidence" value="ECO:0007669"/>
    <property type="project" value="TreeGrafter"/>
</dbReference>
<keyword evidence="1" id="KW-0175">Coiled coil</keyword>
<dbReference type="GO" id="GO:0061630">
    <property type="term" value="F:ubiquitin protein ligase activity"/>
    <property type="evidence" value="ECO:0007669"/>
    <property type="project" value="TreeGrafter"/>
</dbReference>
<dbReference type="EMBL" id="OZ035836">
    <property type="protein sequence ID" value="CAL1580565.1"/>
    <property type="molecule type" value="Genomic_DNA"/>
</dbReference>
<feature type="compositionally biased region" description="Polar residues" evidence="2">
    <location>
        <begin position="137"/>
        <end position="154"/>
    </location>
</feature>
<sequence>MVTLLLQELETAVAVENLELKEQQSDRQELEETLEKLEKHKEKLVQQIKATRQLCYEESQQILSLQAEEAVKENQVEEYEKELARARWRLRRLKEEVKQAKRKVQVAGERDTPLQDSIRQSYEEILQEEHALCSLSGSAVTPQSQMEGSSSPGDTTEDEPIPVRPWGRSQSLPAYADLIMGANDPAFCHNLADTREEVDDSGSSSPKMEPSDMDDSLEEPEVDLPVPRSKVDPLVPQPETPETGLDFYQANPFAHSPGGHDLFNEDLFPKTDSSDGFTSDPFKGSDPFGAELFPDGSHQDPGGEEGERSLSCAENKASTATQCFESEFPEEDSDIEISYSREDLDMAGQLEEEQPGFRPIQSSSEELGPVPIRGWRCQYSGESDPNGYELDLGNISPPSDIEELSLGSVGAVGLEANESLTSASPITAQPQQWISEQALDPHSPVTPAKDSQDFFQQSELKELSLDVTCEPSSLQSSSYDPYGFKLSPEHSSHTLLDPSSPSTSEPDLVYDPEPVSPPSSSFDAFASHACDPYGFKLSPEEVNQEVLDFSPAHKLHFEDKLLVEGELEETNGGNNFGKVIDFTINEDSYGNNLELKNEEGELHPANTDNTFHFHDDLESHFRNRQVEDLSEFGDEVLDYENQEVLEPMKLNKVVTLEEANQELLDFTPENREVLDILDSSKVLVEYENREVVEPAQPTPRFHDSPMTPNQEVPDLDNAELMDLSCFQNQEVLSHDNQIFHNREVPDKDLDGNQEIICKEANNNRSSNSSDSDWELMGGQGQAGGAMIGPGLLMEGDLGEVFRQGGYVGCPDVADDLEPLRRRAASVREPERPVRPPRPSLRAKEKAPGIDLK</sequence>
<dbReference type="PANTHER" id="PTHR46569:SF1">
    <property type="entry name" value="E3 UBIQUITIN-PROTEIN LIGASE RFWD3-RELATED"/>
    <property type="match status" value="1"/>
</dbReference>
<dbReference type="InterPro" id="IPR052639">
    <property type="entry name" value="TRAIP_ubiq-protein_ligase"/>
</dbReference>
<evidence type="ECO:0000256" key="1">
    <source>
        <dbReference type="SAM" id="Coils"/>
    </source>
</evidence>
<feature type="region of interest" description="Disordered" evidence="2">
    <location>
        <begin position="137"/>
        <end position="169"/>
    </location>
</feature>
<feature type="region of interest" description="Disordered" evidence="2">
    <location>
        <begin position="434"/>
        <end position="457"/>
    </location>
</feature>